<dbReference type="Pfam" id="PF04828">
    <property type="entry name" value="GFA"/>
    <property type="match status" value="1"/>
</dbReference>
<evidence type="ECO:0000256" key="2">
    <source>
        <dbReference type="ARBA" id="ARBA00022723"/>
    </source>
</evidence>
<proteinExistence type="inferred from homology"/>
<dbReference type="EMBL" id="JAKREW010000004">
    <property type="protein sequence ID" value="MCG7504782.1"/>
    <property type="molecule type" value="Genomic_DNA"/>
</dbReference>
<keyword evidence="4" id="KW-0456">Lyase</keyword>
<evidence type="ECO:0000256" key="3">
    <source>
        <dbReference type="ARBA" id="ARBA00022833"/>
    </source>
</evidence>
<accession>A0ABS9QBI2</accession>
<protein>
    <submittedName>
        <fullName evidence="6">GFA family protein</fullName>
    </submittedName>
</protein>
<sequence length="124" mass="13701">MTTLRSGGCACGKVRYSVSGDPLRVGICHCTDCRRTSGSAFTFYGIWPLAAFRCEGETSRYKDRSFCPACGSHVFALNDTEAEIMAGTLDEAPSDLAPQYELWTPRREPWLQALHGADQFQGNR</sequence>
<feature type="domain" description="CENP-V/GFA" evidence="5">
    <location>
        <begin position="5"/>
        <end position="111"/>
    </location>
</feature>
<evidence type="ECO:0000313" key="6">
    <source>
        <dbReference type="EMBL" id="MCG7504782.1"/>
    </source>
</evidence>
<keyword evidence="3" id="KW-0862">Zinc</keyword>
<gene>
    <name evidence="6" type="ORF">L4923_07075</name>
</gene>
<dbReference type="InterPro" id="IPR006913">
    <property type="entry name" value="CENP-V/GFA"/>
</dbReference>
<dbReference type="PANTHER" id="PTHR33337:SF40">
    <property type="entry name" value="CENP-V_GFA DOMAIN-CONTAINING PROTEIN-RELATED"/>
    <property type="match status" value="1"/>
</dbReference>
<organism evidence="6 7">
    <name type="scientific">Mesorhizobium retamae</name>
    <dbReference type="NCBI Taxonomy" id="2912854"/>
    <lineage>
        <taxon>Bacteria</taxon>
        <taxon>Pseudomonadati</taxon>
        <taxon>Pseudomonadota</taxon>
        <taxon>Alphaproteobacteria</taxon>
        <taxon>Hyphomicrobiales</taxon>
        <taxon>Phyllobacteriaceae</taxon>
        <taxon>Mesorhizobium</taxon>
    </lineage>
</organism>
<dbReference type="Gene3D" id="3.90.1590.10">
    <property type="entry name" value="glutathione-dependent formaldehyde- activating enzyme (gfa)"/>
    <property type="match status" value="1"/>
</dbReference>
<dbReference type="InterPro" id="IPR011057">
    <property type="entry name" value="Mss4-like_sf"/>
</dbReference>
<dbReference type="PANTHER" id="PTHR33337">
    <property type="entry name" value="GFA DOMAIN-CONTAINING PROTEIN"/>
    <property type="match status" value="1"/>
</dbReference>
<reference evidence="6 7" key="1">
    <citation type="submission" date="2022-02" db="EMBL/GenBank/DDBJ databases">
        <title>Draft genome sequence of Mezorhizobium retamae strain IRAMC:0171 isolated from Retama raetam nodules.</title>
        <authorList>
            <person name="Bengaied R."/>
            <person name="Sbissi I."/>
            <person name="Huber K."/>
            <person name="Ghodbane F."/>
            <person name="Nouioui I."/>
            <person name="Tarhouni M."/>
            <person name="Gtari M."/>
        </authorList>
    </citation>
    <scope>NUCLEOTIDE SEQUENCE [LARGE SCALE GENOMIC DNA]</scope>
    <source>
        <strain evidence="6 7">IRAMC:0171</strain>
    </source>
</reference>
<dbReference type="RefSeq" id="WP_239363073.1">
    <property type="nucleotide sequence ID" value="NZ_JAKREW010000004.1"/>
</dbReference>
<evidence type="ECO:0000313" key="7">
    <source>
        <dbReference type="Proteomes" id="UP001201701"/>
    </source>
</evidence>
<dbReference type="PROSITE" id="PS51891">
    <property type="entry name" value="CENP_V_GFA"/>
    <property type="match status" value="1"/>
</dbReference>
<comment type="caution">
    <text evidence="6">The sequence shown here is derived from an EMBL/GenBank/DDBJ whole genome shotgun (WGS) entry which is preliminary data.</text>
</comment>
<keyword evidence="7" id="KW-1185">Reference proteome</keyword>
<dbReference type="Proteomes" id="UP001201701">
    <property type="component" value="Unassembled WGS sequence"/>
</dbReference>
<keyword evidence="2" id="KW-0479">Metal-binding</keyword>
<evidence type="ECO:0000256" key="4">
    <source>
        <dbReference type="ARBA" id="ARBA00023239"/>
    </source>
</evidence>
<evidence type="ECO:0000256" key="1">
    <source>
        <dbReference type="ARBA" id="ARBA00005495"/>
    </source>
</evidence>
<dbReference type="SUPFAM" id="SSF51316">
    <property type="entry name" value="Mss4-like"/>
    <property type="match status" value="1"/>
</dbReference>
<comment type="similarity">
    <text evidence="1">Belongs to the Gfa family.</text>
</comment>
<evidence type="ECO:0000259" key="5">
    <source>
        <dbReference type="PROSITE" id="PS51891"/>
    </source>
</evidence>
<name>A0ABS9QBI2_9HYPH</name>